<dbReference type="Proteomes" id="UP001162960">
    <property type="component" value="Chromosome"/>
</dbReference>
<protein>
    <submittedName>
        <fullName evidence="5">SDR family oxidoreductase</fullName>
    </submittedName>
</protein>
<evidence type="ECO:0000256" key="1">
    <source>
        <dbReference type="ARBA" id="ARBA00006484"/>
    </source>
</evidence>
<dbReference type="OMA" id="AGVIHMS"/>
<name>A0A0P0FNJ5_BACT4</name>
<dbReference type="SUPFAM" id="SSF51735">
    <property type="entry name" value="NAD(P)-binding Rossmann-fold domains"/>
    <property type="match status" value="1"/>
</dbReference>
<dbReference type="GO" id="GO:0016616">
    <property type="term" value="F:oxidoreductase activity, acting on the CH-OH group of donors, NAD or NADP as acceptor"/>
    <property type="evidence" value="ECO:0007669"/>
    <property type="project" value="UniProtKB-ARBA"/>
</dbReference>
<dbReference type="NCBIfam" id="NF006132">
    <property type="entry name" value="PRK08277.1"/>
    <property type="match status" value="1"/>
</dbReference>
<dbReference type="PANTHER" id="PTHR42760">
    <property type="entry name" value="SHORT-CHAIN DEHYDROGENASES/REDUCTASES FAMILY MEMBER"/>
    <property type="match status" value="1"/>
</dbReference>
<organism evidence="5 11">
    <name type="scientific">Bacteroides thetaiotaomicron</name>
    <dbReference type="NCBI Taxonomy" id="818"/>
    <lineage>
        <taxon>Bacteria</taxon>
        <taxon>Pseudomonadati</taxon>
        <taxon>Bacteroidota</taxon>
        <taxon>Bacteroidia</taxon>
        <taxon>Bacteroidales</taxon>
        <taxon>Bacteroidaceae</taxon>
        <taxon>Bacteroides</taxon>
    </lineage>
</organism>
<dbReference type="GO" id="GO:0005975">
    <property type="term" value="P:carbohydrate metabolic process"/>
    <property type="evidence" value="ECO:0007669"/>
    <property type="project" value="UniProtKB-ARBA"/>
</dbReference>
<dbReference type="InterPro" id="IPR002347">
    <property type="entry name" value="SDR_fam"/>
</dbReference>
<evidence type="ECO:0000313" key="4">
    <source>
        <dbReference type="EMBL" id="KAB4486889.1"/>
    </source>
</evidence>
<dbReference type="InterPro" id="IPR036291">
    <property type="entry name" value="NAD(P)-bd_dom_sf"/>
</dbReference>
<dbReference type="PRINTS" id="PR00080">
    <property type="entry name" value="SDRFAMILY"/>
</dbReference>
<dbReference type="AlphaFoldDB" id="A0A0P0FNJ5"/>
<comment type="similarity">
    <text evidence="1">Belongs to the short-chain dehydrogenases/reductases (SDR) family.</text>
</comment>
<dbReference type="EMBL" id="CP083680">
    <property type="protein sequence ID" value="UYU64576.1"/>
    <property type="molecule type" value="Genomic_DNA"/>
</dbReference>
<evidence type="ECO:0000313" key="8">
    <source>
        <dbReference type="Proteomes" id="UP000436858"/>
    </source>
</evidence>
<reference evidence="6 10" key="2">
    <citation type="submission" date="2021-06" db="EMBL/GenBank/DDBJ databases">
        <title>Interrogation of the integrated mobile genetic elements in gut-associated Bacteroides with a consensus prediction approach.</title>
        <authorList>
            <person name="Campbell D.E."/>
            <person name="Leigh J.R."/>
            <person name="Kim T."/>
            <person name="England W."/>
            <person name="Whitaker R.J."/>
            <person name="Degnan P.H."/>
        </authorList>
    </citation>
    <scope>NUCLEOTIDE SEQUENCE</scope>
    <source>
        <strain evidence="7">VPI-3443</strain>
        <strain evidence="6 10">WAL8669</strain>
    </source>
</reference>
<proteinExistence type="inferred from homology"/>
<evidence type="ECO:0000313" key="10">
    <source>
        <dbReference type="Proteomes" id="UP001156218"/>
    </source>
</evidence>
<dbReference type="Proteomes" id="UP001156218">
    <property type="component" value="Chromosome"/>
</dbReference>
<evidence type="ECO:0000313" key="11">
    <source>
        <dbReference type="Proteomes" id="UP001217776"/>
    </source>
</evidence>
<reference evidence="5" key="3">
    <citation type="submission" date="2022-10" db="EMBL/GenBank/DDBJ databases">
        <title>Human gut microbiome strain richness.</title>
        <authorList>
            <person name="Chen-Liaw A."/>
        </authorList>
    </citation>
    <scope>NUCLEOTIDE SEQUENCE</scope>
    <source>
        <strain evidence="5">1001283st1_A3_1001283B150304_161114</strain>
    </source>
</reference>
<keyword evidence="2" id="KW-0560">Oxidoreductase</keyword>
<evidence type="ECO:0000256" key="2">
    <source>
        <dbReference type="ARBA" id="ARBA00023002"/>
    </source>
</evidence>
<dbReference type="EMBL" id="JAQNVG010000035">
    <property type="protein sequence ID" value="MDC2237777.1"/>
    <property type="molecule type" value="Genomic_DNA"/>
</dbReference>
<dbReference type="Gene3D" id="3.40.50.720">
    <property type="entry name" value="NAD(P)-binding Rossmann-like Domain"/>
    <property type="match status" value="1"/>
</dbReference>
<dbReference type="Proteomes" id="UP001217776">
    <property type="component" value="Unassembled WGS sequence"/>
</dbReference>
<dbReference type="Proteomes" id="UP000440614">
    <property type="component" value="Unassembled WGS sequence"/>
</dbReference>
<dbReference type="InterPro" id="IPR020904">
    <property type="entry name" value="Sc_DH/Rdtase_CS"/>
</dbReference>
<evidence type="ECO:0000313" key="7">
    <source>
        <dbReference type="EMBL" id="UYU91401.1"/>
    </source>
</evidence>
<sequence>MNELFSIAGKVAVITGAGGVLGGNIAQHFVQQGAKVVAIDIRQEQLDNRVAELKQYGQDVIGIIGDVLDIASLEKVAEEIVAQWGQIDILLNIAGGNMPGATLESDQNFYDMDISCWEKVTSLNMNGTVYPSMIFGKVMAEQKKGCIINVSSMAAYSAITRVPGYSAAKTAVANFTQWLASEMALKYGDGIRVNAIAPGFFIGDQNRRVLINPDGSLTDRSKKVLAKTPMNRFGDIKELNGAVQFLCSEAASFVTGAMLPIDGGFSAFSGV</sequence>
<accession>C6IQW0</accession>
<reference evidence="8 9" key="1">
    <citation type="journal article" date="2019" name="Nat. Med.">
        <title>A library of human gut bacterial isolates paired with longitudinal multiomics data enables mechanistic microbiome research.</title>
        <authorList>
            <person name="Poyet M."/>
            <person name="Groussin M."/>
            <person name="Gibbons S.M."/>
            <person name="Avila-Pacheco J."/>
            <person name="Jiang X."/>
            <person name="Kearney S.M."/>
            <person name="Perrotta A.R."/>
            <person name="Berdy B."/>
            <person name="Zhao S."/>
            <person name="Lieberman T.D."/>
            <person name="Swanson P.K."/>
            <person name="Smith M."/>
            <person name="Roesemann S."/>
            <person name="Alexander J.E."/>
            <person name="Rich S.A."/>
            <person name="Livny J."/>
            <person name="Vlamakis H."/>
            <person name="Clish C."/>
            <person name="Bullock K."/>
            <person name="Deik A."/>
            <person name="Scott J."/>
            <person name="Pierce K.A."/>
            <person name="Xavier R.J."/>
            <person name="Alm E.J."/>
        </authorList>
    </citation>
    <scope>NUCLEOTIDE SEQUENCE [LARGE SCALE GENOMIC DNA]</scope>
    <source>
        <strain evidence="4 8">BIOML-A162</strain>
        <strain evidence="3 9">BIOML-A188</strain>
    </source>
</reference>
<dbReference type="FunFam" id="3.40.50.720:FF:000240">
    <property type="entry name" value="SDR family oxidoreductase"/>
    <property type="match status" value="1"/>
</dbReference>
<gene>
    <name evidence="4" type="ORF">GAN91_02420</name>
    <name evidence="3" type="ORF">GAO51_04430</name>
    <name evidence="6" type="ORF">KQP68_13370</name>
    <name evidence="7" type="ORF">KQP74_01840</name>
    <name evidence="5" type="ORF">PO127_18715</name>
</gene>
<evidence type="ECO:0000313" key="5">
    <source>
        <dbReference type="EMBL" id="MDC2237777.1"/>
    </source>
</evidence>
<dbReference type="PANTHER" id="PTHR42760:SF115">
    <property type="entry name" value="3-OXOACYL-[ACYL-CARRIER-PROTEIN] REDUCTASE FABG"/>
    <property type="match status" value="1"/>
</dbReference>
<dbReference type="Pfam" id="PF13561">
    <property type="entry name" value="adh_short_C2"/>
    <property type="match status" value="1"/>
</dbReference>
<dbReference type="GeneID" id="60926096"/>
<dbReference type="PROSITE" id="PS00061">
    <property type="entry name" value="ADH_SHORT"/>
    <property type="match status" value="1"/>
</dbReference>
<evidence type="ECO:0000313" key="6">
    <source>
        <dbReference type="EMBL" id="UYU64576.1"/>
    </source>
</evidence>
<accession>A0A0P0FNJ5</accession>
<evidence type="ECO:0000313" key="9">
    <source>
        <dbReference type="Proteomes" id="UP000440614"/>
    </source>
</evidence>
<dbReference type="KEGG" id="btho:Btheta7330_03233"/>
<dbReference type="Proteomes" id="UP000436858">
    <property type="component" value="Unassembled WGS sequence"/>
</dbReference>
<dbReference type="PRINTS" id="PR00081">
    <property type="entry name" value="GDHRDH"/>
</dbReference>
<dbReference type="RefSeq" id="WP_008766741.1">
    <property type="nucleotide sequence ID" value="NZ_BAABXH010000002.1"/>
</dbReference>
<dbReference type="EMBL" id="WCRY01000002">
    <property type="protein sequence ID" value="KAB4486889.1"/>
    <property type="molecule type" value="Genomic_DNA"/>
</dbReference>
<evidence type="ECO:0000313" key="3">
    <source>
        <dbReference type="EMBL" id="KAB4315172.1"/>
    </source>
</evidence>
<dbReference type="EMBL" id="CP083685">
    <property type="protein sequence ID" value="UYU91401.1"/>
    <property type="molecule type" value="Genomic_DNA"/>
</dbReference>
<dbReference type="CDD" id="cd08935">
    <property type="entry name" value="mannonate_red_SDR_c"/>
    <property type="match status" value="1"/>
</dbReference>
<dbReference type="EMBL" id="WCSY01000003">
    <property type="protein sequence ID" value="KAB4315172.1"/>
    <property type="molecule type" value="Genomic_DNA"/>
</dbReference>